<dbReference type="Gene3D" id="3.40.50.2300">
    <property type="match status" value="1"/>
</dbReference>
<dbReference type="AlphaFoldDB" id="A0A0M4CS25"/>
<evidence type="ECO:0000256" key="1">
    <source>
        <dbReference type="ARBA" id="ARBA00022448"/>
    </source>
</evidence>
<dbReference type="PANTHER" id="PTHR30505:SF0">
    <property type="entry name" value="FRUCTOSE-LIKE PTS SYSTEM EIIBC COMPONENT-RELATED"/>
    <property type="match status" value="1"/>
</dbReference>
<keyword evidence="2" id="KW-0597">Phosphoprotein</keyword>
<evidence type="ECO:0000313" key="8">
    <source>
        <dbReference type="EMBL" id="ALC07042.1"/>
    </source>
</evidence>
<name>A0A0M4CS25_9CORY</name>
<evidence type="ECO:0000256" key="6">
    <source>
        <dbReference type="ARBA" id="ARBA00022777"/>
    </source>
</evidence>
<dbReference type="Pfam" id="PF02302">
    <property type="entry name" value="PTS_IIB"/>
    <property type="match status" value="1"/>
</dbReference>
<dbReference type="InterPro" id="IPR050864">
    <property type="entry name" value="Bacterial_PTS_Sugar_Transport"/>
</dbReference>
<keyword evidence="5" id="KW-0598">Phosphotransferase system</keyword>
<dbReference type="InterPro" id="IPR036095">
    <property type="entry name" value="PTS_EIIB-like_sf"/>
</dbReference>
<dbReference type="EMBL" id="CP009220">
    <property type="protein sequence ID" value="ALC07042.1"/>
    <property type="molecule type" value="Genomic_DNA"/>
</dbReference>
<dbReference type="GO" id="GO:0009401">
    <property type="term" value="P:phosphoenolpyruvate-dependent sugar phosphotransferase system"/>
    <property type="evidence" value="ECO:0007669"/>
    <property type="project" value="UniProtKB-KW"/>
</dbReference>
<keyword evidence="3" id="KW-0762">Sugar transport</keyword>
<keyword evidence="6" id="KW-0418">Kinase</keyword>
<dbReference type="CDD" id="cd05569">
    <property type="entry name" value="PTS_IIB_fructose"/>
    <property type="match status" value="1"/>
</dbReference>
<dbReference type="InterPro" id="IPR013011">
    <property type="entry name" value="PTS_EIIB_2"/>
</dbReference>
<feature type="domain" description="PTS EIIB type-2" evidence="7">
    <location>
        <begin position="1"/>
        <end position="99"/>
    </location>
</feature>
<dbReference type="GO" id="GO:0022877">
    <property type="term" value="F:protein-N(PI)-phosphohistidine-fructose phosphotransferase system transporter activity"/>
    <property type="evidence" value="ECO:0007669"/>
    <property type="project" value="InterPro"/>
</dbReference>
<keyword evidence="1" id="KW-0813">Transport</keyword>
<keyword evidence="4" id="KW-0808">Transferase</keyword>
<sequence length="109" mass="11369">MNIVGIAACTMGVAHTYIASEKLEAAAKAAGHTIAVETQGTIGIENKLPSEAVAAADIVILAIDIAIAGRERFEGKRIIEVPTEVAIKSPKKLIAKAEEVHQADQAAVR</sequence>
<protein>
    <recommendedName>
        <fullName evidence="7">PTS EIIB type-2 domain-containing protein</fullName>
    </recommendedName>
</protein>
<evidence type="ECO:0000256" key="3">
    <source>
        <dbReference type="ARBA" id="ARBA00022597"/>
    </source>
</evidence>
<evidence type="ECO:0000256" key="4">
    <source>
        <dbReference type="ARBA" id="ARBA00022679"/>
    </source>
</evidence>
<dbReference type="PATRIC" id="fig|931089.4.peg.2742"/>
<dbReference type="PANTHER" id="PTHR30505">
    <property type="entry name" value="FRUCTOSE-LIKE PERMEASE"/>
    <property type="match status" value="1"/>
</dbReference>
<dbReference type="STRING" id="931089.CDES_13560"/>
<dbReference type="Proteomes" id="UP000068067">
    <property type="component" value="Chromosome"/>
</dbReference>
<dbReference type="PROSITE" id="PS51099">
    <property type="entry name" value="PTS_EIIB_TYPE_2"/>
    <property type="match status" value="1"/>
</dbReference>
<dbReference type="GO" id="GO:0016301">
    <property type="term" value="F:kinase activity"/>
    <property type="evidence" value="ECO:0007669"/>
    <property type="project" value="UniProtKB-KW"/>
</dbReference>
<evidence type="ECO:0000256" key="2">
    <source>
        <dbReference type="ARBA" id="ARBA00022553"/>
    </source>
</evidence>
<proteinExistence type="predicted"/>
<organism evidence="8 9">
    <name type="scientific">Corynebacterium deserti GIMN1.010</name>
    <dbReference type="NCBI Taxonomy" id="931089"/>
    <lineage>
        <taxon>Bacteria</taxon>
        <taxon>Bacillati</taxon>
        <taxon>Actinomycetota</taxon>
        <taxon>Actinomycetes</taxon>
        <taxon>Mycobacteriales</taxon>
        <taxon>Corynebacteriaceae</taxon>
        <taxon>Corynebacterium</taxon>
    </lineage>
</organism>
<keyword evidence="9" id="KW-1185">Reference proteome</keyword>
<dbReference type="KEGG" id="cdx:CDES_13560"/>
<dbReference type="NCBIfam" id="TIGR00829">
    <property type="entry name" value="FRU"/>
    <property type="match status" value="1"/>
</dbReference>
<reference evidence="8 9" key="1">
    <citation type="submission" date="2014-08" db="EMBL/GenBank/DDBJ databases">
        <title>Complete genome sequence of Corynebacterium deserti GIMN1.010 (=DSM 45689), isolated from desert sand in western China.</title>
        <authorList>
            <person name="Ruckert C."/>
            <person name="Albersmeier A."/>
            <person name="Kalinowski J."/>
        </authorList>
    </citation>
    <scope>NUCLEOTIDE SEQUENCE [LARGE SCALE GENOMIC DNA]</scope>
    <source>
        <strain evidence="8 9">GIMN1.010</strain>
    </source>
</reference>
<dbReference type="RefSeq" id="WP_053545913.1">
    <property type="nucleotide sequence ID" value="NZ_CP009220.1"/>
</dbReference>
<dbReference type="InterPro" id="IPR003501">
    <property type="entry name" value="PTS_EIIB_2/3"/>
</dbReference>
<dbReference type="GO" id="GO:0090563">
    <property type="term" value="F:protein-phosphocysteine-sugar phosphotransferase activity"/>
    <property type="evidence" value="ECO:0007669"/>
    <property type="project" value="TreeGrafter"/>
</dbReference>
<dbReference type="OrthoDB" id="9782569at2"/>
<evidence type="ECO:0000256" key="5">
    <source>
        <dbReference type="ARBA" id="ARBA00022683"/>
    </source>
</evidence>
<evidence type="ECO:0000313" key="9">
    <source>
        <dbReference type="Proteomes" id="UP000068067"/>
    </source>
</evidence>
<dbReference type="GO" id="GO:0005886">
    <property type="term" value="C:plasma membrane"/>
    <property type="evidence" value="ECO:0007669"/>
    <property type="project" value="TreeGrafter"/>
</dbReference>
<dbReference type="SUPFAM" id="SSF52794">
    <property type="entry name" value="PTS system IIB component-like"/>
    <property type="match status" value="1"/>
</dbReference>
<dbReference type="InterPro" id="IPR003353">
    <property type="entry name" value="PTS_IIB_fruc"/>
</dbReference>
<evidence type="ECO:0000259" key="7">
    <source>
        <dbReference type="PROSITE" id="PS51099"/>
    </source>
</evidence>
<accession>A0A0M4CS25</accession>
<gene>
    <name evidence="8" type="ORF">CDES_13560</name>
</gene>